<keyword evidence="2" id="KW-0808">Transferase</keyword>
<dbReference type="PANTHER" id="PTHR43610">
    <property type="entry name" value="BLL6696 PROTEIN"/>
    <property type="match status" value="1"/>
</dbReference>
<organism evidence="2 3">
    <name type="scientific">Nonomuraea jabiensis</name>
    <dbReference type="NCBI Taxonomy" id="882448"/>
    <lineage>
        <taxon>Bacteria</taxon>
        <taxon>Bacillati</taxon>
        <taxon>Actinomycetota</taxon>
        <taxon>Actinomycetes</taxon>
        <taxon>Streptosporangiales</taxon>
        <taxon>Streptosporangiaceae</taxon>
        <taxon>Nonomuraea</taxon>
    </lineage>
</organism>
<dbReference type="RefSeq" id="WP_185067959.1">
    <property type="nucleotide sequence ID" value="NZ_JACHMB010000001.1"/>
</dbReference>
<dbReference type="Proteomes" id="UP000579153">
    <property type="component" value="Unassembled WGS sequence"/>
</dbReference>
<protein>
    <submittedName>
        <fullName evidence="2">RimJ/RimL family protein N-acetyltransferase</fullName>
    </submittedName>
</protein>
<evidence type="ECO:0000313" key="2">
    <source>
        <dbReference type="EMBL" id="MBB5774097.1"/>
    </source>
</evidence>
<feature type="domain" description="N-acetyltransferase" evidence="1">
    <location>
        <begin position="13"/>
        <end position="174"/>
    </location>
</feature>
<dbReference type="Gene3D" id="3.40.630.30">
    <property type="match status" value="1"/>
</dbReference>
<dbReference type="GO" id="GO:0016747">
    <property type="term" value="F:acyltransferase activity, transferring groups other than amino-acyl groups"/>
    <property type="evidence" value="ECO:0007669"/>
    <property type="project" value="InterPro"/>
</dbReference>
<sequence length="184" mass="20571">MFAEKPTLTGDRVTLCPVGPEHVDGLFELVSDPEVGRLTGSHGEIDREAARQWYATRKDHADRLDLAIMAAGEYVGEIVLNELDQHNLACNLRIALIGERAFGKGYGTEAIELVLDHAFATTPLHRIRLGVYAFNERARHVYKKVGFVEEGVERDALLWDGEWHDAVLMSVLRHEWPARSGSLA</sequence>
<dbReference type="PANTHER" id="PTHR43610:SF1">
    <property type="entry name" value="N-ACETYLTRANSFERASE DOMAIN-CONTAINING PROTEIN"/>
    <property type="match status" value="1"/>
</dbReference>
<gene>
    <name evidence="2" type="ORF">HD596_000853</name>
</gene>
<evidence type="ECO:0000313" key="3">
    <source>
        <dbReference type="Proteomes" id="UP000579153"/>
    </source>
</evidence>
<comment type="caution">
    <text evidence="2">The sequence shown here is derived from an EMBL/GenBank/DDBJ whole genome shotgun (WGS) entry which is preliminary data.</text>
</comment>
<dbReference type="EMBL" id="JACHMB010000001">
    <property type="protein sequence ID" value="MBB5774097.1"/>
    <property type="molecule type" value="Genomic_DNA"/>
</dbReference>
<reference evidence="2 3" key="1">
    <citation type="submission" date="2020-08" db="EMBL/GenBank/DDBJ databases">
        <title>Sequencing the genomes of 1000 actinobacteria strains.</title>
        <authorList>
            <person name="Klenk H.-P."/>
        </authorList>
    </citation>
    <scope>NUCLEOTIDE SEQUENCE [LARGE SCALE GENOMIC DNA]</scope>
    <source>
        <strain evidence="2 3">DSM 45507</strain>
    </source>
</reference>
<dbReference type="InterPro" id="IPR000182">
    <property type="entry name" value="GNAT_dom"/>
</dbReference>
<keyword evidence="3" id="KW-1185">Reference proteome</keyword>
<dbReference type="PROSITE" id="PS51186">
    <property type="entry name" value="GNAT"/>
    <property type="match status" value="1"/>
</dbReference>
<dbReference type="Pfam" id="PF13302">
    <property type="entry name" value="Acetyltransf_3"/>
    <property type="match status" value="1"/>
</dbReference>
<dbReference type="InterPro" id="IPR016181">
    <property type="entry name" value="Acyl_CoA_acyltransferase"/>
</dbReference>
<name>A0A7W9FYY1_9ACTN</name>
<evidence type="ECO:0000259" key="1">
    <source>
        <dbReference type="PROSITE" id="PS51186"/>
    </source>
</evidence>
<proteinExistence type="predicted"/>
<dbReference type="SUPFAM" id="SSF55729">
    <property type="entry name" value="Acyl-CoA N-acyltransferases (Nat)"/>
    <property type="match status" value="1"/>
</dbReference>
<dbReference type="AlphaFoldDB" id="A0A7W9FYY1"/>
<accession>A0A7W9FYY1</accession>